<evidence type="ECO:0000259" key="2">
    <source>
        <dbReference type="Pfam" id="PF07811"/>
    </source>
</evidence>
<dbReference type="AlphaFoldDB" id="A0A127PSB7"/>
<gene>
    <name evidence="3" type="ORF">CAter282_2876</name>
</gene>
<evidence type="ECO:0000313" key="3">
    <source>
        <dbReference type="EMBL" id="AMP10600.1"/>
    </source>
</evidence>
<evidence type="ECO:0000256" key="1">
    <source>
        <dbReference type="SAM" id="Phobius"/>
    </source>
</evidence>
<keyword evidence="1" id="KW-1133">Transmembrane helix</keyword>
<dbReference type="RefSeq" id="WP_061533813.1">
    <property type="nucleotide sequence ID" value="NZ_CP013233.1"/>
</dbReference>
<accession>A0A127PSB7</accession>
<evidence type="ECO:0000313" key="4">
    <source>
        <dbReference type="Proteomes" id="UP000071778"/>
    </source>
</evidence>
<dbReference type="Proteomes" id="UP000071778">
    <property type="component" value="Chromosome"/>
</dbReference>
<name>A0A127PSB7_9BURK</name>
<reference evidence="3 4" key="1">
    <citation type="submission" date="2015-11" db="EMBL/GenBank/DDBJ databases">
        <title>Exploring the genomic traits of fungus-feeding bacterial genus Collimonas.</title>
        <authorList>
            <person name="Song C."/>
            <person name="Schmidt R."/>
            <person name="de Jager V."/>
            <person name="Krzyzanowska D."/>
            <person name="Jongedijk E."/>
            <person name="Cankar K."/>
            <person name="Beekwilder J."/>
            <person name="van Veen A."/>
            <person name="de Boer W."/>
            <person name="van Veen J.A."/>
            <person name="Garbeva P."/>
        </authorList>
    </citation>
    <scope>NUCLEOTIDE SEQUENCE [LARGE SCALE GENOMIC DNA]</scope>
    <source>
        <strain evidence="3 4">Ter282</strain>
    </source>
</reference>
<dbReference type="EMBL" id="CP013235">
    <property type="protein sequence ID" value="AMP10600.1"/>
    <property type="molecule type" value="Genomic_DNA"/>
</dbReference>
<feature type="transmembrane region" description="Helical" evidence="1">
    <location>
        <begin position="21"/>
        <end position="46"/>
    </location>
</feature>
<organism evidence="3 4">
    <name type="scientific">Collimonas arenae</name>
    <dbReference type="NCBI Taxonomy" id="279058"/>
    <lineage>
        <taxon>Bacteria</taxon>
        <taxon>Pseudomonadati</taxon>
        <taxon>Pseudomonadota</taxon>
        <taxon>Betaproteobacteria</taxon>
        <taxon>Burkholderiales</taxon>
        <taxon>Oxalobacteraceae</taxon>
        <taxon>Collimonas</taxon>
    </lineage>
</organism>
<dbReference type="Pfam" id="PF07811">
    <property type="entry name" value="TadE"/>
    <property type="match status" value="1"/>
</dbReference>
<dbReference type="InterPro" id="IPR012495">
    <property type="entry name" value="TadE-like_dom"/>
</dbReference>
<keyword evidence="4" id="KW-1185">Reference proteome</keyword>
<sequence>MSERTSKRFRRSPLQNGAATIEFYVVSFFVFIPMVMAVLQMGLFFVAKNTVNMATLAAARAGAATGGDKSVMTNTFAKAIVPLYINSTQEITPSNYVNVMAPAIIKARADMILFSSITTLNPTRNSFTDFGRPGPGGKGTIIPTTSLDTYMTGVGGSSKQTRADALLLKIEVRYCYELKMPIIDKMITKTLLELDNLQASIADRACYAANRVPVKSQAVVRMTEPPLLANF</sequence>
<keyword evidence="1" id="KW-0812">Transmembrane</keyword>
<proteinExistence type="predicted"/>
<keyword evidence="1" id="KW-0472">Membrane</keyword>
<dbReference type="PATRIC" id="fig|279058.17.peg.3133"/>
<protein>
    <submittedName>
        <fullName evidence="3">TadE-like family protein</fullName>
    </submittedName>
</protein>
<feature type="domain" description="TadE-like" evidence="2">
    <location>
        <begin position="17"/>
        <end position="60"/>
    </location>
</feature>